<sequence length="128" mass="13541">MDAPPGAHRDAQLPADAAGPPGEEIAGAQGLPSMAPSWGLPQELAEAATGGRVLVVGVGGIGCELLRNLMLTGFSYIDLIDLGSNYVSNLNRRVLFQKKHVGDQRARLQESVLQFYPKLVSEPTMTAS</sequence>
<dbReference type="Proteomes" id="UP001176941">
    <property type="component" value="Chromosome 13"/>
</dbReference>
<protein>
    <recommendedName>
        <fullName evidence="2">THIF-type NAD/FAD binding fold domain-containing protein</fullName>
    </recommendedName>
</protein>
<dbReference type="InterPro" id="IPR035985">
    <property type="entry name" value="Ubiquitin-activating_enz"/>
</dbReference>
<name>A0ABN8Y6Q3_RANTA</name>
<dbReference type="PANTHER" id="PTHR10953:SF5">
    <property type="entry name" value="SUMO-ACTIVATING ENZYME SUBUNIT 2"/>
    <property type="match status" value="1"/>
</dbReference>
<dbReference type="InterPro" id="IPR045886">
    <property type="entry name" value="ThiF/MoeB/HesA"/>
</dbReference>
<dbReference type="EMBL" id="OX459949">
    <property type="protein sequence ID" value="CAI9156126.1"/>
    <property type="molecule type" value="Genomic_DNA"/>
</dbReference>
<dbReference type="InterPro" id="IPR000594">
    <property type="entry name" value="ThiF_NAD_FAD-bd"/>
</dbReference>
<evidence type="ECO:0000256" key="1">
    <source>
        <dbReference type="SAM" id="MobiDB-lite"/>
    </source>
</evidence>
<evidence type="ECO:0000313" key="3">
    <source>
        <dbReference type="EMBL" id="CAI9156126.1"/>
    </source>
</evidence>
<organism evidence="3 4">
    <name type="scientific">Rangifer tarandus platyrhynchus</name>
    <name type="common">Svalbard reindeer</name>
    <dbReference type="NCBI Taxonomy" id="3082113"/>
    <lineage>
        <taxon>Eukaryota</taxon>
        <taxon>Metazoa</taxon>
        <taxon>Chordata</taxon>
        <taxon>Craniata</taxon>
        <taxon>Vertebrata</taxon>
        <taxon>Euteleostomi</taxon>
        <taxon>Mammalia</taxon>
        <taxon>Eutheria</taxon>
        <taxon>Laurasiatheria</taxon>
        <taxon>Artiodactyla</taxon>
        <taxon>Ruminantia</taxon>
        <taxon>Pecora</taxon>
        <taxon>Cervidae</taxon>
        <taxon>Odocoileinae</taxon>
        <taxon>Rangifer</taxon>
    </lineage>
</organism>
<dbReference type="PANTHER" id="PTHR10953">
    <property type="entry name" value="UBIQUITIN-ACTIVATING ENZYME E1"/>
    <property type="match status" value="1"/>
</dbReference>
<dbReference type="Pfam" id="PF00899">
    <property type="entry name" value="ThiF"/>
    <property type="match status" value="1"/>
</dbReference>
<reference evidence="3" key="1">
    <citation type="submission" date="2023-04" db="EMBL/GenBank/DDBJ databases">
        <authorList>
            <consortium name="ELIXIR-Norway"/>
        </authorList>
    </citation>
    <scope>NUCLEOTIDE SEQUENCE [LARGE SCALE GENOMIC DNA]</scope>
</reference>
<dbReference type="SUPFAM" id="SSF69572">
    <property type="entry name" value="Activating enzymes of the ubiquitin-like proteins"/>
    <property type="match status" value="1"/>
</dbReference>
<evidence type="ECO:0000313" key="4">
    <source>
        <dbReference type="Proteomes" id="UP001176941"/>
    </source>
</evidence>
<gene>
    <name evidence="3" type="ORF">MRATA1EN1_LOCUS5088</name>
</gene>
<accession>A0ABN8Y6Q3</accession>
<dbReference type="Gene3D" id="3.40.50.720">
    <property type="entry name" value="NAD(P)-binding Rossmann-like Domain"/>
    <property type="match status" value="1"/>
</dbReference>
<feature type="domain" description="THIF-type NAD/FAD binding fold" evidence="2">
    <location>
        <begin position="49"/>
        <end position="116"/>
    </location>
</feature>
<feature type="region of interest" description="Disordered" evidence="1">
    <location>
        <begin position="1"/>
        <end position="34"/>
    </location>
</feature>
<keyword evidence="4" id="KW-1185">Reference proteome</keyword>
<evidence type="ECO:0000259" key="2">
    <source>
        <dbReference type="Pfam" id="PF00899"/>
    </source>
</evidence>
<proteinExistence type="predicted"/>
<feature type="compositionally biased region" description="Low complexity" evidence="1">
    <location>
        <begin position="14"/>
        <end position="28"/>
    </location>
</feature>